<comment type="caution">
    <text evidence="3">The sequence shown here is derived from an EMBL/GenBank/DDBJ whole genome shotgun (WGS) entry which is preliminary data.</text>
</comment>
<dbReference type="PROSITE" id="PS51180">
    <property type="entry name" value="BRO1"/>
    <property type="match status" value="1"/>
</dbReference>
<organism evidence="3 4">
    <name type="scientific">Cinnamomum micranthum f. kanehirae</name>
    <dbReference type="NCBI Taxonomy" id="337451"/>
    <lineage>
        <taxon>Eukaryota</taxon>
        <taxon>Viridiplantae</taxon>
        <taxon>Streptophyta</taxon>
        <taxon>Embryophyta</taxon>
        <taxon>Tracheophyta</taxon>
        <taxon>Spermatophyta</taxon>
        <taxon>Magnoliopsida</taxon>
        <taxon>Magnoliidae</taxon>
        <taxon>Laurales</taxon>
        <taxon>Lauraceae</taxon>
        <taxon>Cinnamomum</taxon>
    </lineage>
</organism>
<dbReference type="AlphaFoldDB" id="A0A3S3MHJ8"/>
<accession>A0A3S3MHJ8</accession>
<evidence type="ECO:0000313" key="3">
    <source>
        <dbReference type="EMBL" id="RWR80086.1"/>
    </source>
</evidence>
<evidence type="ECO:0000256" key="1">
    <source>
        <dbReference type="ARBA" id="ARBA00008901"/>
    </source>
</evidence>
<dbReference type="InterPro" id="IPR038499">
    <property type="entry name" value="BRO1_sf"/>
</dbReference>
<proteinExistence type="inferred from homology"/>
<dbReference type="Proteomes" id="UP000283530">
    <property type="component" value="Unassembled WGS sequence"/>
</dbReference>
<name>A0A3S3MHJ8_9MAGN</name>
<dbReference type="SMART" id="SM01041">
    <property type="entry name" value="BRO1"/>
    <property type="match status" value="1"/>
</dbReference>
<dbReference type="PANTHER" id="PTHR23032:SF2">
    <property type="entry name" value="ENDOSOMAL TARGETING BRO1-LIKE DOMAIN-CONTAINING PROTEIN"/>
    <property type="match status" value="1"/>
</dbReference>
<gene>
    <name evidence="3" type="ORF">CKAN_00870200</name>
</gene>
<dbReference type="InterPro" id="IPR038898">
    <property type="entry name" value="BROX"/>
</dbReference>
<dbReference type="EMBL" id="QPKB01000003">
    <property type="protein sequence ID" value="RWR80086.1"/>
    <property type="molecule type" value="Genomic_DNA"/>
</dbReference>
<dbReference type="Gene3D" id="1.25.40.280">
    <property type="entry name" value="alix/aip1 like domains"/>
    <property type="match status" value="1"/>
</dbReference>
<dbReference type="OrthoDB" id="1855524at2759"/>
<protein>
    <submittedName>
        <fullName evidence="3">BRO1 domain-containing protein BROX</fullName>
    </submittedName>
</protein>
<feature type="domain" description="BRO1" evidence="2">
    <location>
        <begin position="144"/>
        <end position="507"/>
    </location>
</feature>
<evidence type="ECO:0000313" key="4">
    <source>
        <dbReference type="Proteomes" id="UP000283530"/>
    </source>
</evidence>
<reference evidence="3 4" key="1">
    <citation type="journal article" date="2019" name="Nat. Plants">
        <title>Stout camphor tree genome fills gaps in understanding of flowering plant genome evolution.</title>
        <authorList>
            <person name="Chaw S.M."/>
            <person name="Liu Y.C."/>
            <person name="Wu Y.W."/>
            <person name="Wang H.Y."/>
            <person name="Lin C.I."/>
            <person name="Wu C.S."/>
            <person name="Ke H.M."/>
            <person name="Chang L.Y."/>
            <person name="Hsu C.Y."/>
            <person name="Yang H.T."/>
            <person name="Sudianto E."/>
            <person name="Hsu M.H."/>
            <person name="Wu K.P."/>
            <person name="Wang L.N."/>
            <person name="Leebens-Mack J.H."/>
            <person name="Tsai I.J."/>
        </authorList>
    </citation>
    <scope>NUCLEOTIDE SEQUENCE [LARGE SCALE GENOMIC DNA]</scope>
    <source>
        <strain evidence="4">cv. Chaw 1501</strain>
        <tissue evidence="3">Young leaves</tissue>
    </source>
</reference>
<keyword evidence="4" id="KW-1185">Reference proteome</keyword>
<sequence length="507" mass="57563">MRIKKTPASIAVSFIFLIILLTSPLLRVSAADFHVPLFQRHLHVLSTARSRENLQLANNKILLLLLLMPSPKLLASLLLSPFLPMLLLSVNLLSKLIAENTFTSENETEQRCSVQDISLSRRMGCTSSISKRYSIGRKKKLNIPEILVFTPTLRIPANSDLVRPLRGRVSQEIVEKLFAFRSRILLLAEQCIRSAFSELHQALQEYLPFLLALTKKEYGLEELVEFKWKCLEDDQKETCIASSWYELLSVVHMMAMLSLSEANNILISKDVTDTDCRTAAIDLLLKASGYLEYCVRHILVCMPPNIKMMLPRDLREGVLEAISFEALGQGTEMQLGLAIESQKATLSVKRRLACEQVSYFAKAHYCMSGCIREGYGRKHILFIKWKYLEAKAAAYYYHGLILDKGNEPRDHIRAVCCLLAAEELLIDSKRACLSFCIQAPVTRASPLWGVIKHLNQKIPELASKKSQIYAYLFEEDNSTFNYIQQFVTRLNRISINNLRLGAQVGFV</sequence>
<dbReference type="InterPro" id="IPR004328">
    <property type="entry name" value="BRO1_dom"/>
</dbReference>
<dbReference type="PANTHER" id="PTHR23032">
    <property type="entry name" value="BRO1 DOMAIN-CONTAINING PROTEIN BROX"/>
    <property type="match status" value="1"/>
</dbReference>
<evidence type="ECO:0000259" key="2">
    <source>
        <dbReference type="PROSITE" id="PS51180"/>
    </source>
</evidence>
<comment type="similarity">
    <text evidence="1">Belongs to the BROX family.</text>
</comment>
<dbReference type="CDD" id="cd09034">
    <property type="entry name" value="BRO1_Alix_like"/>
    <property type="match status" value="1"/>
</dbReference>